<feature type="transmembrane region" description="Helical" evidence="7">
    <location>
        <begin position="331"/>
        <end position="351"/>
    </location>
</feature>
<keyword evidence="6 7" id="KW-0472">Membrane</keyword>
<evidence type="ECO:0000256" key="1">
    <source>
        <dbReference type="ARBA" id="ARBA00004651"/>
    </source>
</evidence>
<dbReference type="CDD" id="cd13127">
    <property type="entry name" value="MATE_tuaB_like"/>
    <property type="match status" value="1"/>
</dbReference>
<evidence type="ECO:0000313" key="9">
    <source>
        <dbReference type="Proteomes" id="UP000320876"/>
    </source>
</evidence>
<evidence type="ECO:0000256" key="3">
    <source>
        <dbReference type="ARBA" id="ARBA00022475"/>
    </source>
</evidence>
<reference evidence="8 9" key="1">
    <citation type="submission" date="2019-06" db="EMBL/GenBank/DDBJ databases">
        <title>Sequencing the genomes of 1000 actinobacteria strains.</title>
        <authorList>
            <person name="Klenk H.-P."/>
        </authorList>
    </citation>
    <scope>NUCLEOTIDE SEQUENCE [LARGE SCALE GENOMIC DNA]</scope>
    <source>
        <strain evidence="8 9">DSM 45679</strain>
    </source>
</reference>
<dbReference type="GO" id="GO:0005886">
    <property type="term" value="C:plasma membrane"/>
    <property type="evidence" value="ECO:0007669"/>
    <property type="project" value="UniProtKB-SubCell"/>
</dbReference>
<evidence type="ECO:0000256" key="7">
    <source>
        <dbReference type="SAM" id="Phobius"/>
    </source>
</evidence>
<dbReference type="Pfam" id="PF13440">
    <property type="entry name" value="Polysacc_synt_3"/>
    <property type="match status" value="1"/>
</dbReference>
<name>A0A542DFH9_AMYCI</name>
<dbReference type="Proteomes" id="UP000320876">
    <property type="component" value="Unassembled WGS sequence"/>
</dbReference>
<dbReference type="RefSeq" id="WP_170220745.1">
    <property type="nucleotide sequence ID" value="NZ_VFML01000001.1"/>
</dbReference>
<feature type="transmembrane region" description="Helical" evidence="7">
    <location>
        <begin position="372"/>
        <end position="391"/>
    </location>
</feature>
<evidence type="ECO:0000313" key="8">
    <source>
        <dbReference type="EMBL" id="TQJ01835.1"/>
    </source>
</evidence>
<keyword evidence="4 7" id="KW-0812">Transmembrane</keyword>
<gene>
    <name evidence="8" type="ORF">FB471_1551</name>
</gene>
<protein>
    <submittedName>
        <fullName evidence="8">PST family polysaccharide transporter</fullName>
    </submittedName>
</protein>
<feature type="transmembrane region" description="Helical" evidence="7">
    <location>
        <begin position="427"/>
        <end position="447"/>
    </location>
</feature>
<keyword evidence="9" id="KW-1185">Reference proteome</keyword>
<accession>A0A542DFH9</accession>
<proteinExistence type="inferred from homology"/>
<dbReference type="InterPro" id="IPR050833">
    <property type="entry name" value="Poly_Biosynth_Transport"/>
</dbReference>
<feature type="transmembrane region" description="Helical" evidence="7">
    <location>
        <begin position="453"/>
        <end position="472"/>
    </location>
</feature>
<feature type="transmembrane region" description="Helical" evidence="7">
    <location>
        <begin position="92"/>
        <end position="115"/>
    </location>
</feature>
<feature type="transmembrane region" description="Helical" evidence="7">
    <location>
        <begin position="397"/>
        <end position="415"/>
    </location>
</feature>
<sequence>MTAGTEADPAEQAPSGRAPIRKALSLSALNTVIGKLGTFLTGVVLARLLTPEDFGVYAVALVALTAVLALNELGVSLALVRWPGDPMRIAPTVTTISLVSSGLMYLACFFGAPLFASALEAPEATGVIRLLCVLVLIDGLTATPEQLVNRQFRQGVRLLVDLANLVITTGVTVGLAAAGHGPWSLAWGQLVGNVLSALVLFRLAGVWPRPGFDRRYALQLLRFGLPLAGASLLVFGMLNIDYVVTGRVLGAAALGLYLQAFNLASWPVNVFSLVVRRVSLAAFARVQEDPAQRQATLGRMAMLLAVPTLPACVVLGLLALPLVTTVYGQPWAGSAAALQFLAILAAVRVFGELYYDFLVALGKSRTTMWLQGGWLLALGAALPVGALLGGIQGVALAHAGVALLLVLPVYTLVVTRTGISVRVLAVSIARPASGALAVAAVLVVLRFLLEPSWVLLVAGLGLSALVYLPFVWPLRKKLREFG</sequence>
<feature type="transmembrane region" description="Helical" evidence="7">
    <location>
        <begin position="26"/>
        <end position="48"/>
    </location>
</feature>
<evidence type="ECO:0000256" key="6">
    <source>
        <dbReference type="ARBA" id="ARBA00023136"/>
    </source>
</evidence>
<dbReference type="PANTHER" id="PTHR30250:SF10">
    <property type="entry name" value="LIPOPOLYSACCHARIDE BIOSYNTHESIS PROTEIN WZXC"/>
    <property type="match status" value="1"/>
</dbReference>
<keyword evidence="3" id="KW-1003">Cell membrane</keyword>
<evidence type="ECO:0000256" key="4">
    <source>
        <dbReference type="ARBA" id="ARBA00022692"/>
    </source>
</evidence>
<dbReference type="AlphaFoldDB" id="A0A542DFH9"/>
<feature type="transmembrane region" description="Helical" evidence="7">
    <location>
        <begin position="190"/>
        <end position="208"/>
    </location>
</feature>
<comment type="caution">
    <text evidence="8">The sequence shown here is derived from an EMBL/GenBank/DDBJ whole genome shotgun (WGS) entry which is preliminary data.</text>
</comment>
<feature type="transmembrane region" description="Helical" evidence="7">
    <location>
        <begin position="296"/>
        <end position="319"/>
    </location>
</feature>
<organism evidence="8 9">
    <name type="scientific">Amycolatopsis cihanbeyliensis</name>
    <dbReference type="NCBI Taxonomy" id="1128664"/>
    <lineage>
        <taxon>Bacteria</taxon>
        <taxon>Bacillati</taxon>
        <taxon>Actinomycetota</taxon>
        <taxon>Actinomycetes</taxon>
        <taxon>Pseudonocardiales</taxon>
        <taxon>Pseudonocardiaceae</taxon>
        <taxon>Amycolatopsis</taxon>
    </lineage>
</organism>
<feature type="transmembrane region" description="Helical" evidence="7">
    <location>
        <begin position="156"/>
        <end position="178"/>
    </location>
</feature>
<evidence type="ECO:0000256" key="2">
    <source>
        <dbReference type="ARBA" id="ARBA00007430"/>
    </source>
</evidence>
<feature type="transmembrane region" description="Helical" evidence="7">
    <location>
        <begin position="54"/>
        <end position="80"/>
    </location>
</feature>
<keyword evidence="5 7" id="KW-1133">Transmembrane helix</keyword>
<dbReference type="PANTHER" id="PTHR30250">
    <property type="entry name" value="PST FAMILY PREDICTED COLANIC ACID TRANSPORTER"/>
    <property type="match status" value="1"/>
</dbReference>
<dbReference type="EMBL" id="VFML01000001">
    <property type="protein sequence ID" value="TQJ01835.1"/>
    <property type="molecule type" value="Genomic_DNA"/>
</dbReference>
<comment type="subcellular location">
    <subcellularLocation>
        <location evidence="1">Cell membrane</location>
        <topology evidence="1">Multi-pass membrane protein</topology>
    </subcellularLocation>
</comment>
<feature type="transmembrane region" description="Helical" evidence="7">
    <location>
        <begin position="252"/>
        <end position="275"/>
    </location>
</feature>
<feature type="transmembrane region" description="Helical" evidence="7">
    <location>
        <begin position="220"/>
        <end position="240"/>
    </location>
</feature>
<comment type="similarity">
    <text evidence="2">Belongs to the polysaccharide synthase family.</text>
</comment>
<evidence type="ECO:0000256" key="5">
    <source>
        <dbReference type="ARBA" id="ARBA00022989"/>
    </source>
</evidence>
<feature type="transmembrane region" description="Helical" evidence="7">
    <location>
        <begin position="127"/>
        <end position="144"/>
    </location>
</feature>